<keyword evidence="3" id="KW-0813">Transport</keyword>
<dbReference type="InterPro" id="IPR051313">
    <property type="entry name" value="Bact_iron-sidero_bind"/>
</dbReference>
<dbReference type="OrthoDB" id="1628181at2"/>
<sequence>MTAKDFRVYFPNYVDEQTQIEWPTYPGILYNELGLKLDPTVQQWHKEQPNFQNATISLEMLPELQADYLFVTLGGAGSTEEEIKQAKESFSAIEQSAVWKSVPAVKAGHVIFVNARHWISSGPLANSMKIDDVVAELGSSN</sequence>
<reference evidence="7" key="1">
    <citation type="submission" date="2016-10" db="EMBL/GenBank/DDBJ databases">
        <authorList>
            <person name="Varghese N."/>
            <person name="Submissions S."/>
        </authorList>
    </citation>
    <scope>NUCLEOTIDE SEQUENCE [LARGE SCALE GENOMIC DNA]</scope>
    <source>
        <strain evidence="7">CGMCC 1.10223</strain>
    </source>
</reference>
<dbReference type="Proteomes" id="UP000183410">
    <property type="component" value="Unassembled WGS sequence"/>
</dbReference>
<keyword evidence="7" id="KW-1185">Reference proteome</keyword>
<evidence type="ECO:0000256" key="2">
    <source>
        <dbReference type="ARBA" id="ARBA00008814"/>
    </source>
</evidence>
<dbReference type="SUPFAM" id="SSF53807">
    <property type="entry name" value="Helical backbone' metal receptor"/>
    <property type="match status" value="1"/>
</dbReference>
<dbReference type="Gene3D" id="3.40.50.1980">
    <property type="entry name" value="Nitrogenase molybdenum iron protein domain"/>
    <property type="match status" value="1"/>
</dbReference>
<dbReference type="PANTHER" id="PTHR30532">
    <property type="entry name" value="IRON III DICITRATE-BINDING PERIPLASMIC PROTEIN"/>
    <property type="match status" value="1"/>
</dbReference>
<evidence type="ECO:0000256" key="4">
    <source>
        <dbReference type="ARBA" id="ARBA00022729"/>
    </source>
</evidence>
<keyword evidence="4" id="KW-0732">Signal</keyword>
<feature type="domain" description="Fe/B12 periplasmic-binding" evidence="5">
    <location>
        <begin position="1"/>
        <end position="141"/>
    </location>
</feature>
<name>A0A1I2HI22_9BACL</name>
<dbReference type="PROSITE" id="PS50983">
    <property type="entry name" value="FE_B12_PBP"/>
    <property type="match status" value="1"/>
</dbReference>
<dbReference type="EMBL" id="FONN01000023">
    <property type="protein sequence ID" value="SFF28950.1"/>
    <property type="molecule type" value="Genomic_DNA"/>
</dbReference>
<dbReference type="PANTHER" id="PTHR30532:SF26">
    <property type="entry name" value="IRON(3+)-HYDROXAMATE-BINDING PROTEIN FHUD"/>
    <property type="match status" value="1"/>
</dbReference>
<dbReference type="Pfam" id="PF01497">
    <property type="entry name" value="Peripla_BP_2"/>
    <property type="match status" value="1"/>
</dbReference>
<proteinExistence type="inferred from homology"/>
<protein>
    <submittedName>
        <fullName evidence="6">Substrate-binding protein</fullName>
    </submittedName>
</protein>
<evidence type="ECO:0000256" key="1">
    <source>
        <dbReference type="ARBA" id="ARBA00004196"/>
    </source>
</evidence>
<dbReference type="AlphaFoldDB" id="A0A1I2HI22"/>
<dbReference type="RefSeq" id="WP_052737252.1">
    <property type="nucleotide sequence ID" value="NZ_FONN01000023.1"/>
</dbReference>
<dbReference type="GO" id="GO:0030288">
    <property type="term" value="C:outer membrane-bounded periplasmic space"/>
    <property type="evidence" value="ECO:0007669"/>
    <property type="project" value="TreeGrafter"/>
</dbReference>
<evidence type="ECO:0000259" key="5">
    <source>
        <dbReference type="PROSITE" id="PS50983"/>
    </source>
</evidence>
<dbReference type="GO" id="GO:1901678">
    <property type="term" value="P:iron coordination entity transport"/>
    <property type="evidence" value="ECO:0007669"/>
    <property type="project" value="UniProtKB-ARBA"/>
</dbReference>
<dbReference type="InterPro" id="IPR002491">
    <property type="entry name" value="ABC_transptr_periplasmic_BD"/>
</dbReference>
<evidence type="ECO:0000256" key="3">
    <source>
        <dbReference type="ARBA" id="ARBA00022448"/>
    </source>
</evidence>
<gene>
    <name evidence="6" type="ORF">SAMN04487969_12351</name>
</gene>
<comment type="similarity">
    <text evidence="2">Belongs to the bacterial solute-binding protein 8 family.</text>
</comment>
<comment type="subcellular location">
    <subcellularLocation>
        <location evidence="1">Cell envelope</location>
    </subcellularLocation>
</comment>
<evidence type="ECO:0000313" key="6">
    <source>
        <dbReference type="EMBL" id="SFF28950.1"/>
    </source>
</evidence>
<accession>A0A1I2HI22</accession>
<evidence type="ECO:0000313" key="7">
    <source>
        <dbReference type="Proteomes" id="UP000183410"/>
    </source>
</evidence>
<organism evidence="6 7">
    <name type="scientific">Paenibacillus algorifonticola</name>
    <dbReference type="NCBI Taxonomy" id="684063"/>
    <lineage>
        <taxon>Bacteria</taxon>
        <taxon>Bacillati</taxon>
        <taxon>Bacillota</taxon>
        <taxon>Bacilli</taxon>
        <taxon>Bacillales</taxon>
        <taxon>Paenibacillaceae</taxon>
        <taxon>Paenibacillus</taxon>
    </lineage>
</organism>